<sequence length="152" mass="15803">MCVGTTKHDSPRRRWLYPVVGRASGVNRRALLLVPAAVFLPGSVAFAVLSPPHTILTAVLLGCFFVAGFGFAVAGLRASVPVGGRDVPWYAFAGVADVALGVGMVLNATRMLGGGAEDAFLSAVTAVSGLPLLFVGVDYLRGGRHFDLTAFE</sequence>
<dbReference type="InterPro" id="IPR058307">
    <property type="entry name" value="DUF7994"/>
</dbReference>
<protein>
    <submittedName>
        <fullName evidence="2">Uncharacterized protein</fullName>
    </submittedName>
</protein>
<keyword evidence="1" id="KW-1133">Transmembrane helix</keyword>
<feature type="transmembrane region" description="Helical" evidence="1">
    <location>
        <begin position="120"/>
        <end position="140"/>
    </location>
</feature>
<reference evidence="3" key="1">
    <citation type="submission" date="2016-10" db="EMBL/GenBank/DDBJ databases">
        <authorList>
            <person name="Varghese N."/>
            <person name="Submissions S."/>
        </authorList>
    </citation>
    <scope>NUCLEOTIDE SEQUENCE [LARGE SCALE GENOMIC DNA]</scope>
    <source>
        <strain evidence="3">CGMCC 1.7736</strain>
    </source>
</reference>
<feature type="transmembrane region" description="Helical" evidence="1">
    <location>
        <begin position="88"/>
        <end position="108"/>
    </location>
</feature>
<proteinExistence type="predicted"/>
<keyword evidence="1" id="KW-0812">Transmembrane</keyword>
<keyword evidence="1" id="KW-0472">Membrane</keyword>
<dbReference type="Proteomes" id="UP000198531">
    <property type="component" value="Unassembled WGS sequence"/>
</dbReference>
<evidence type="ECO:0000313" key="2">
    <source>
        <dbReference type="EMBL" id="SFR60725.1"/>
    </source>
</evidence>
<dbReference type="STRING" id="553469.SAMN04487947_2758"/>
<dbReference type="AlphaFoldDB" id="A0A1I6I200"/>
<name>A0A1I6I200_9EURY</name>
<feature type="transmembrane region" description="Helical" evidence="1">
    <location>
        <begin position="30"/>
        <end position="49"/>
    </location>
</feature>
<accession>A0A1I6I200</accession>
<dbReference type="EMBL" id="FOYT01000002">
    <property type="protein sequence ID" value="SFR60725.1"/>
    <property type="molecule type" value="Genomic_DNA"/>
</dbReference>
<gene>
    <name evidence="2" type="ORF">SAMN04487947_2758</name>
</gene>
<evidence type="ECO:0000256" key="1">
    <source>
        <dbReference type="SAM" id="Phobius"/>
    </source>
</evidence>
<keyword evidence="3" id="KW-1185">Reference proteome</keyword>
<feature type="transmembrane region" description="Helical" evidence="1">
    <location>
        <begin position="55"/>
        <end position="76"/>
    </location>
</feature>
<organism evidence="2 3">
    <name type="scientific">Halogeometricum rufum</name>
    <dbReference type="NCBI Taxonomy" id="553469"/>
    <lineage>
        <taxon>Archaea</taxon>
        <taxon>Methanobacteriati</taxon>
        <taxon>Methanobacteriota</taxon>
        <taxon>Stenosarchaea group</taxon>
        <taxon>Halobacteria</taxon>
        <taxon>Halobacteriales</taxon>
        <taxon>Haloferacaceae</taxon>
        <taxon>Halogeometricum</taxon>
    </lineage>
</organism>
<dbReference type="Pfam" id="PF25957">
    <property type="entry name" value="DUF7994"/>
    <property type="match status" value="1"/>
</dbReference>
<evidence type="ECO:0000313" key="3">
    <source>
        <dbReference type="Proteomes" id="UP000198531"/>
    </source>
</evidence>